<evidence type="ECO:0000259" key="1">
    <source>
        <dbReference type="Pfam" id="PF08242"/>
    </source>
</evidence>
<dbReference type="Pfam" id="PF08242">
    <property type="entry name" value="Methyltransf_12"/>
    <property type="match status" value="1"/>
</dbReference>
<comment type="caution">
    <text evidence="2">The sequence shown here is derived from an EMBL/GenBank/DDBJ whole genome shotgun (WGS) entry which is preliminary data.</text>
</comment>
<dbReference type="SUPFAM" id="SSF53335">
    <property type="entry name" value="S-adenosyl-L-methionine-dependent methyltransferases"/>
    <property type="match status" value="1"/>
</dbReference>
<evidence type="ECO:0000313" key="3">
    <source>
        <dbReference type="Proteomes" id="UP000621560"/>
    </source>
</evidence>
<dbReference type="Gene3D" id="3.40.50.150">
    <property type="entry name" value="Vaccinia Virus protein VP39"/>
    <property type="match status" value="1"/>
</dbReference>
<reference evidence="2" key="1">
    <citation type="submission" date="2020-09" db="EMBL/GenBank/DDBJ databases">
        <title>A novel bacterium of genus Paenibacillus, isolated from South China Sea.</title>
        <authorList>
            <person name="Huang H."/>
            <person name="Mo K."/>
            <person name="Hu Y."/>
        </authorList>
    </citation>
    <scope>NUCLEOTIDE SEQUENCE</scope>
    <source>
        <strain evidence="2">IB182496</strain>
    </source>
</reference>
<sequence length="259" mass="28261">MCKNDDANKSQIKSSETKDTMNWQHDVAVQYEQTIAQKIAGYELLHHTMERMLTGHLARTAVDTESARLLVVGAGGGQELALLGARHPGWQMTGIDPSPSMLSAARERIAQAGLEEQVRLQLGYAKDLPHNAGFDAAICMLVLHFVQGIPAKRALLQEIHARLQPGGILLCSTICGEPASEAFRCQMAGWRQHMLHAGLTLEDWNRFAGTIGVQSDVIAAHQIERLLRDTGFETTGRFFGSFLIEGFFAIKGGAIGNEG</sequence>
<dbReference type="InterPro" id="IPR013217">
    <property type="entry name" value="Methyltransf_12"/>
</dbReference>
<keyword evidence="2" id="KW-0808">Transferase</keyword>
<dbReference type="EMBL" id="JACXIZ010000025">
    <property type="protein sequence ID" value="MBD2846527.1"/>
    <property type="molecule type" value="Genomic_DNA"/>
</dbReference>
<dbReference type="GO" id="GO:0032259">
    <property type="term" value="P:methylation"/>
    <property type="evidence" value="ECO:0007669"/>
    <property type="project" value="UniProtKB-KW"/>
</dbReference>
<dbReference type="RefSeq" id="WP_190919037.1">
    <property type="nucleotide sequence ID" value="NZ_JACXIZ010000025.1"/>
</dbReference>
<organism evidence="2 3">
    <name type="scientific">Paenibacillus sabuli</name>
    <dbReference type="NCBI Taxonomy" id="2772509"/>
    <lineage>
        <taxon>Bacteria</taxon>
        <taxon>Bacillati</taxon>
        <taxon>Bacillota</taxon>
        <taxon>Bacilli</taxon>
        <taxon>Bacillales</taxon>
        <taxon>Paenibacillaceae</taxon>
        <taxon>Paenibacillus</taxon>
    </lineage>
</organism>
<dbReference type="CDD" id="cd02440">
    <property type="entry name" value="AdoMet_MTases"/>
    <property type="match status" value="1"/>
</dbReference>
<dbReference type="GO" id="GO:0008168">
    <property type="term" value="F:methyltransferase activity"/>
    <property type="evidence" value="ECO:0007669"/>
    <property type="project" value="UniProtKB-KW"/>
</dbReference>
<dbReference type="Proteomes" id="UP000621560">
    <property type="component" value="Unassembled WGS sequence"/>
</dbReference>
<dbReference type="PANTHER" id="PTHR43464">
    <property type="entry name" value="METHYLTRANSFERASE"/>
    <property type="match status" value="1"/>
</dbReference>
<keyword evidence="3" id="KW-1185">Reference proteome</keyword>
<dbReference type="PANTHER" id="PTHR43464:SF58">
    <property type="entry name" value="BLR7975 PROTEIN"/>
    <property type="match status" value="1"/>
</dbReference>
<name>A0A927GTA9_9BACL</name>
<evidence type="ECO:0000313" key="2">
    <source>
        <dbReference type="EMBL" id="MBD2846527.1"/>
    </source>
</evidence>
<feature type="domain" description="Methyltransferase type 12" evidence="1">
    <location>
        <begin position="70"/>
        <end position="169"/>
    </location>
</feature>
<dbReference type="InterPro" id="IPR029063">
    <property type="entry name" value="SAM-dependent_MTases_sf"/>
</dbReference>
<dbReference type="AlphaFoldDB" id="A0A927GTA9"/>
<protein>
    <submittedName>
        <fullName evidence="2">Class I SAM-dependent methyltransferase</fullName>
    </submittedName>
</protein>
<accession>A0A927GTA9</accession>
<gene>
    <name evidence="2" type="ORF">IDH44_15105</name>
</gene>
<keyword evidence="2" id="KW-0489">Methyltransferase</keyword>
<proteinExistence type="predicted"/>